<proteinExistence type="inferred from homology"/>
<feature type="transmembrane region" description="Helical" evidence="6">
    <location>
        <begin position="215"/>
        <end position="235"/>
    </location>
</feature>
<comment type="subcellular location">
    <subcellularLocation>
        <location evidence="1">Membrane</location>
        <topology evidence="1">Multi-pass membrane protein</topology>
    </subcellularLocation>
</comment>
<gene>
    <name evidence="7" type="ORF">CAMP_LOCUS14059</name>
</gene>
<evidence type="ECO:0000256" key="3">
    <source>
        <dbReference type="ARBA" id="ARBA00022692"/>
    </source>
</evidence>
<feature type="transmembrane region" description="Helical" evidence="6">
    <location>
        <begin position="133"/>
        <end position="153"/>
    </location>
</feature>
<evidence type="ECO:0000256" key="5">
    <source>
        <dbReference type="ARBA" id="ARBA00023136"/>
    </source>
</evidence>
<name>A0A9P1N889_9PELO</name>
<feature type="transmembrane region" description="Helical" evidence="6">
    <location>
        <begin position="159"/>
        <end position="179"/>
    </location>
</feature>
<evidence type="ECO:0000313" key="7">
    <source>
        <dbReference type="EMBL" id="CAI5451422.1"/>
    </source>
</evidence>
<evidence type="ECO:0000256" key="6">
    <source>
        <dbReference type="SAM" id="Phobius"/>
    </source>
</evidence>
<comment type="similarity">
    <text evidence="2">Belongs to the nematode receptor-like protein sre family.</text>
</comment>
<dbReference type="Proteomes" id="UP001152747">
    <property type="component" value="Unassembled WGS sequence"/>
</dbReference>
<evidence type="ECO:0000256" key="1">
    <source>
        <dbReference type="ARBA" id="ARBA00004141"/>
    </source>
</evidence>
<feature type="transmembrane region" description="Helical" evidence="6">
    <location>
        <begin position="58"/>
        <end position="87"/>
    </location>
</feature>
<accession>A0A9P1N889</accession>
<organism evidence="7 8">
    <name type="scientific">Caenorhabditis angaria</name>
    <dbReference type="NCBI Taxonomy" id="860376"/>
    <lineage>
        <taxon>Eukaryota</taxon>
        <taxon>Metazoa</taxon>
        <taxon>Ecdysozoa</taxon>
        <taxon>Nematoda</taxon>
        <taxon>Chromadorea</taxon>
        <taxon>Rhabditida</taxon>
        <taxon>Rhabditina</taxon>
        <taxon>Rhabditomorpha</taxon>
        <taxon>Rhabditoidea</taxon>
        <taxon>Rhabditidae</taxon>
        <taxon>Peloderinae</taxon>
        <taxon>Caenorhabditis</taxon>
    </lineage>
</organism>
<dbReference type="InterPro" id="IPR052854">
    <property type="entry name" value="Serpentine_rcpt_epsilon"/>
</dbReference>
<evidence type="ECO:0000256" key="2">
    <source>
        <dbReference type="ARBA" id="ARBA00006803"/>
    </source>
</evidence>
<evidence type="ECO:0000256" key="4">
    <source>
        <dbReference type="ARBA" id="ARBA00022989"/>
    </source>
</evidence>
<dbReference type="AlphaFoldDB" id="A0A9P1N889"/>
<dbReference type="GO" id="GO:0007606">
    <property type="term" value="P:sensory perception of chemical stimulus"/>
    <property type="evidence" value="ECO:0007669"/>
    <property type="project" value="InterPro"/>
</dbReference>
<dbReference type="PANTHER" id="PTHR47518">
    <property type="entry name" value="SERPENTINE RECEPTOR CLASS EPSILON-13-RELATED"/>
    <property type="match status" value="1"/>
</dbReference>
<dbReference type="Pfam" id="PF03125">
    <property type="entry name" value="Sre"/>
    <property type="match status" value="1"/>
</dbReference>
<sequence>MNCTRFMLRNEYFVNMYANPRSSLLVSSIFIFILLSLVSFHCLLFNLHLRVRQKLHPFFAIIFGIVIIMHVLYTFGELVSHCIFLIFPNNSAMFYSMVLTRLSYSAISPLCFGCVFERLFATILVAKYESYRNWFLFLVIIIPPIAIFIYFDFIHHDTAYELSAVSLITVLACIVLYFFNRKMTENCENLDFVATISVSEKYQILENMVVVRKGLLPILILGLLINLSDFVAYRITEKMIDGKSDCQQHKVYIPYIIFNGLSVFLEYCVPLSIILEWKHYRSNLSPCCRRFFGATGKVAAITETNVQIRNALGKVISKHPTTSEYFDNLNMQWG</sequence>
<feature type="transmembrane region" description="Helical" evidence="6">
    <location>
        <begin position="24"/>
        <end position="46"/>
    </location>
</feature>
<keyword evidence="8" id="KW-1185">Reference proteome</keyword>
<reference evidence="7" key="1">
    <citation type="submission" date="2022-11" db="EMBL/GenBank/DDBJ databases">
        <authorList>
            <person name="Kikuchi T."/>
        </authorList>
    </citation>
    <scope>NUCLEOTIDE SEQUENCE</scope>
    <source>
        <strain evidence="7">PS1010</strain>
    </source>
</reference>
<dbReference type="EMBL" id="CANHGI010000005">
    <property type="protein sequence ID" value="CAI5451422.1"/>
    <property type="molecule type" value="Genomic_DNA"/>
</dbReference>
<comment type="caution">
    <text evidence="7">The sequence shown here is derived from an EMBL/GenBank/DDBJ whole genome shotgun (WGS) entry which is preliminary data.</text>
</comment>
<keyword evidence="4 6" id="KW-1133">Transmembrane helix</keyword>
<dbReference type="PANTHER" id="PTHR47518:SF10">
    <property type="entry name" value="G PROTEIN-COUPLED RECEPTOR-RELATED"/>
    <property type="match status" value="1"/>
</dbReference>
<feature type="transmembrane region" description="Helical" evidence="6">
    <location>
        <begin position="255"/>
        <end position="275"/>
    </location>
</feature>
<dbReference type="InterPro" id="IPR004151">
    <property type="entry name" value="7TM_GPCR_serpentine_rcpt_Sre"/>
</dbReference>
<evidence type="ECO:0000313" key="8">
    <source>
        <dbReference type="Proteomes" id="UP001152747"/>
    </source>
</evidence>
<dbReference type="GO" id="GO:0016020">
    <property type="term" value="C:membrane"/>
    <property type="evidence" value="ECO:0007669"/>
    <property type="project" value="UniProtKB-SubCell"/>
</dbReference>
<protein>
    <submittedName>
        <fullName evidence="7">Uncharacterized protein</fullName>
    </submittedName>
</protein>
<keyword evidence="3 6" id="KW-0812">Transmembrane</keyword>
<keyword evidence="5 6" id="KW-0472">Membrane</keyword>
<dbReference type="OrthoDB" id="5830125at2759"/>